<feature type="coiled-coil region" evidence="1">
    <location>
        <begin position="60"/>
        <end position="87"/>
    </location>
</feature>
<sequence length="103" mass="12150">MCFYFSDEQDEGSIKTFVYHQDTKNLHPGTLSPLPTQFFEPKQIHQQFIYNKYTYEISLLESVSKEVEVKEKEKNSLLQRIEDIQKKVGSEIKDVDKLFANVE</sequence>
<name>A0ABR2IYZ0_9EUKA</name>
<evidence type="ECO:0000256" key="1">
    <source>
        <dbReference type="SAM" id="Coils"/>
    </source>
</evidence>
<protein>
    <submittedName>
        <fullName evidence="2">Uncharacterized protein</fullName>
    </submittedName>
</protein>
<comment type="caution">
    <text evidence="2">The sequence shown here is derived from an EMBL/GenBank/DDBJ whole genome shotgun (WGS) entry which is preliminary data.</text>
</comment>
<evidence type="ECO:0000313" key="3">
    <source>
        <dbReference type="Proteomes" id="UP001470230"/>
    </source>
</evidence>
<proteinExistence type="predicted"/>
<evidence type="ECO:0000313" key="2">
    <source>
        <dbReference type="EMBL" id="KAK8870741.1"/>
    </source>
</evidence>
<keyword evidence="1" id="KW-0175">Coiled coil</keyword>
<dbReference type="Proteomes" id="UP001470230">
    <property type="component" value="Unassembled WGS sequence"/>
</dbReference>
<gene>
    <name evidence="2" type="ORF">M9Y10_008628</name>
</gene>
<reference evidence="2 3" key="1">
    <citation type="submission" date="2024-04" db="EMBL/GenBank/DDBJ databases">
        <title>Tritrichomonas musculus Genome.</title>
        <authorList>
            <person name="Alves-Ferreira E."/>
            <person name="Grigg M."/>
            <person name="Lorenzi H."/>
            <person name="Galac M."/>
        </authorList>
    </citation>
    <scope>NUCLEOTIDE SEQUENCE [LARGE SCALE GENOMIC DNA]</scope>
    <source>
        <strain evidence="2 3">EAF2021</strain>
    </source>
</reference>
<accession>A0ABR2IYZ0</accession>
<dbReference type="EMBL" id="JAPFFF010000014">
    <property type="protein sequence ID" value="KAK8870741.1"/>
    <property type="molecule type" value="Genomic_DNA"/>
</dbReference>
<keyword evidence="3" id="KW-1185">Reference proteome</keyword>
<organism evidence="2 3">
    <name type="scientific">Tritrichomonas musculus</name>
    <dbReference type="NCBI Taxonomy" id="1915356"/>
    <lineage>
        <taxon>Eukaryota</taxon>
        <taxon>Metamonada</taxon>
        <taxon>Parabasalia</taxon>
        <taxon>Tritrichomonadida</taxon>
        <taxon>Tritrichomonadidae</taxon>
        <taxon>Tritrichomonas</taxon>
    </lineage>
</organism>